<comment type="caution">
    <text evidence="2">The sequence shown here is derived from an EMBL/GenBank/DDBJ whole genome shotgun (WGS) entry which is preliminary data.</text>
</comment>
<dbReference type="OrthoDB" id="2397486at2759"/>
<feature type="non-terminal residue" evidence="2">
    <location>
        <position position="332"/>
    </location>
</feature>
<accession>A0A9P5S4J4</accession>
<evidence type="ECO:0000313" key="2">
    <source>
        <dbReference type="EMBL" id="KAF9152459.1"/>
    </source>
</evidence>
<protein>
    <submittedName>
        <fullName evidence="2">Uncharacterized protein</fullName>
    </submittedName>
</protein>
<proteinExistence type="predicted"/>
<evidence type="ECO:0000256" key="1">
    <source>
        <dbReference type="SAM" id="MobiDB-lite"/>
    </source>
</evidence>
<gene>
    <name evidence="2" type="ORF">BG015_005221</name>
</gene>
<keyword evidence="3" id="KW-1185">Reference proteome</keyword>
<dbReference type="AlphaFoldDB" id="A0A9P5S4J4"/>
<evidence type="ECO:0000313" key="3">
    <source>
        <dbReference type="Proteomes" id="UP000748756"/>
    </source>
</evidence>
<dbReference type="Proteomes" id="UP000748756">
    <property type="component" value="Unassembled WGS sequence"/>
</dbReference>
<feature type="region of interest" description="Disordered" evidence="1">
    <location>
        <begin position="197"/>
        <end position="218"/>
    </location>
</feature>
<reference evidence="2" key="1">
    <citation type="journal article" date="2020" name="Fungal Divers.">
        <title>Resolving the Mortierellaceae phylogeny through synthesis of multi-gene phylogenetics and phylogenomics.</title>
        <authorList>
            <person name="Vandepol N."/>
            <person name="Liber J."/>
            <person name="Desiro A."/>
            <person name="Na H."/>
            <person name="Kennedy M."/>
            <person name="Barry K."/>
            <person name="Grigoriev I.V."/>
            <person name="Miller A.N."/>
            <person name="O'Donnell K."/>
            <person name="Stajich J.E."/>
            <person name="Bonito G."/>
        </authorList>
    </citation>
    <scope>NUCLEOTIDE SEQUENCE</scope>
    <source>
        <strain evidence="2">NRRL 6426</strain>
    </source>
</reference>
<dbReference type="EMBL" id="JAAAUQ010000242">
    <property type="protein sequence ID" value="KAF9152459.1"/>
    <property type="molecule type" value="Genomic_DNA"/>
</dbReference>
<sequence length="332" mass="37600">MPESLTARDLLSRISVLDIRPSAITQAQSSTANRVLCFTPNLLHLVAPKLFFNTDKLWQPPAPVEQTPKPVFATVRDRKRHERNERRARQQALARFHTADASATAILTTSGGETDVESDELETPNVVDPSISATWQLYNLQTLNMGLYGKDDMVIFTQYISRHRLFRNLISLKLTIPELRIGQRKTFTNSKKGTAVIPVSASGGGGKQHSSVTIPQPEPARHTNELLALRGLKGLEECVLRTTDVPGMILAKDFEFLRRREDLQTTFFFPKRKYGMKSAEDEDDDNEEYVKERPKTETFWPKLTIFHVQYLKISPLITTSKLVEGIEQIRPG</sequence>
<organism evidence="2 3">
    <name type="scientific">Linnemannia schmuckeri</name>
    <dbReference type="NCBI Taxonomy" id="64567"/>
    <lineage>
        <taxon>Eukaryota</taxon>
        <taxon>Fungi</taxon>
        <taxon>Fungi incertae sedis</taxon>
        <taxon>Mucoromycota</taxon>
        <taxon>Mortierellomycotina</taxon>
        <taxon>Mortierellomycetes</taxon>
        <taxon>Mortierellales</taxon>
        <taxon>Mortierellaceae</taxon>
        <taxon>Linnemannia</taxon>
    </lineage>
</organism>
<name>A0A9P5S4J4_9FUNG</name>